<reference evidence="2 3" key="1">
    <citation type="submission" date="2024-05" db="EMBL/GenBank/DDBJ databases">
        <title>The nuclear and mitochondrial genome assemblies of Tetragonisca angustula (Apidae: Meliponini), a tiny yet remarkable pollinator in the Neotropics.</title>
        <authorList>
            <person name="Ferrari R."/>
            <person name="Ricardo P.C."/>
            <person name="Dias F.C."/>
            <person name="Araujo N.S."/>
            <person name="Soares D.O."/>
            <person name="Zhou Q.-S."/>
            <person name="Zhu C.-D."/>
            <person name="Coutinho L."/>
            <person name="Airas M.C."/>
            <person name="Batista T.M."/>
        </authorList>
    </citation>
    <scope>NUCLEOTIDE SEQUENCE [LARGE SCALE GENOMIC DNA]</scope>
    <source>
        <strain evidence="2">ASF017062</strain>
        <tissue evidence="2">Abdomen</tissue>
    </source>
</reference>
<evidence type="ECO:0000256" key="1">
    <source>
        <dbReference type="SAM" id="MobiDB-lite"/>
    </source>
</evidence>
<accession>A0AAW0ZMA8</accession>
<evidence type="ECO:0000313" key="3">
    <source>
        <dbReference type="Proteomes" id="UP001432146"/>
    </source>
</evidence>
<sequence>MVVVPRKEKKEGRDRGHLPPTAAGLTRFSRSSSSQRLAQQPLDVNKFTALLLWSLAAGTSIVHLRTCCSVVLQESTAYILNQSAGWLIKRNLEEIRKRCNWKKH</sequence>
<dbReference type="AlphaFoldDB" id="A0AAW0ZMA8"/>
<feature type="region of interest" description="Disordered" evidence="1">
    <location>
        <begin position="1"/>
        <end position="32"/>
    </location>
</feature>
<keyword evidence="3" id="KW-1185">Reference proteome</keyword>
<proteinExistence type="predicted"/>
<comment type="caution">
    <text evidence="2">The sequence shown here is derived from an EMBL/GenBank/DDBJ whole genome shotgun (WGS) entry which is preliminary data.</text>
</comment>
<evidence type="ECO:0000313" key="2">
    <source>
        <dbReference type="EMBL" id="KAK9298809.1"/>
    </source>
</evidence>
<feature type="compositionally biased region" description="Basic and acidic residues" evidence="1">
    <location>
        <begin position="1"/>
        <end position="17"/>
    </location>
</feature>
<dbReference type="Proteomes" id="UP001432146">
    <property type="component" value="Unassembled WGS sequence"/>
</dbReference>
<protein>
    <submittedName>
        <fullName evidence="2">Uncharacterized protein</fullName>
    </submittedName>
</protein>
<name>A0AAW0ZMA8_9HYME</name>
<organism evidence="2 3">
    <name type="scientific">Tetragonisca angustula</name>
    <dbReference type="NCBI Taxonomy" id="166442"/>
    <lineage>
        <taxon>Eukaryota</taxon>
        <taxon>Metazoa</taxon>
        <taxon>Ecdysozoa</taxon>
        <taxon>Arthropoda</taxon>
        <taxon>Hexapoda</taxon>
        <taxon>Insecta</taxon>
        <taxon>Pterygota</taxon>
        <taxon>Neoptera</taxon>
        <taxon>Endopterygota</taxon>
        <taxon>Hymenoptera</taxon>
        <taxon>Apocrita</taxon>
        <taxon>Aculeata</taxon>
        <taxon>Apoidea</taxon>
        <taxon>Anthophila</taxon>
        <taxon>Apidae</taxon>
        <taxon>Tetragonisca</taxon>
    </lineage>
</organism>
<dbReference type="EMBL" id="JAWNGG020000166">
    <property type="protein sequence ID" value="KAK9298809.1"/>
    <property type="molecule type" value="Genomic_DNA"/>
</dbReference>
<gene>
    <name evidence="2" type="ORF">QLX08_008009</name>
</gene>